<dbReference type="GO" id="GO:0008821">
    <property type="term" value="F:crossover junction DNA endonuclease activity"/>
    <property type="evidence" value="ECO:0007669"/>
    <property type="project" value="InterPro"/>
</dbReference>
<dbReference type="EMBL" id="JAXQNO010000021">
    <property type="protein sequence ID" value="KAK4769585.1"/>
    <property type="molecule type" value="Genomic_DNA"/>
</dbReference>
<dbReference type="PANTHER" id="PTHR36015">
    <property type="entry name" value="HOLLIDAY JUNCTION RESOLVASE MOC1, CHLOROPLASTIC-RELATED"/>
    <property type="match status" value="1"/>
</dbReference>
<evidence type="ECO:0000313" key="3">
    <source>
        <dbReference type="Proteomes" id="UP001346149"/>
    </source>
</evidence>
<reference evidence="2 3" key="1">
    <citation type="journal article" date="2023" name="Hortic Res">
        <title>Pangenome of water caltrop reveals structural variations and asymmetric subgenome divergence after allopolyploidization.</title>
        <authorList>
            <person name="Zhang X."/>
            <person name="Chen Y."/>
            <person name="Wang L."/>
            <person name="Yuan Y."/>
            <person name="Fang M."/>
            <person name="Shi L."/>
            <person name="Lu R."/>
            <person name="Comes H.P."/>
            <person name="Ma Y."/>
            <person name="Chen Y."/>
            <person name="Huang G."/>
            <person name="Zhou Y."/>
            <person name="Zheng Z."/>
            <person name="Qiu Y."/>
        </authorList>
    </citation>
    <scope>NUCLEOTIDE SEQUENCE [LARGE SCALE GENOMIC DNA]</scope>
    <source>
        <strain evidence="2">F231</strain>
    </source>
</reference>
<keyword evidence="1" id="KW-1133">Transmembrane helix</keyword>
<dbReference type="InterPro" id="IPR045290">
    <property type="entry name" value="MOC1-like"/>
</dbReference>
<dbReference type="CDD" id="cd22992">
    <property type="entry name" value="MOC1"/>
    <property type="match status" value="1"/>
</dbReference>
<sequence>MESLWVRPWSHHTQLMNHICFRHVTKLPLMSLHSRSLFRSFCITLNSTQTTAESQVLGNDVVNGSRTLRSRERTRDKSFDAQLKQNWLNSLSCPFPVDGGSVGYDSLALDWVLGIDPDTSGAVAILKPNLSDYTAEVFDSPSLPVLVGKRVRRRLDAKSIYQLLKSLEAPLGTRAYIEQSTPFPQDGKQGWWSSGFGYGLWIGILLASGFSVIPVPSKRWKNGLELSQSRSSKDYSRLLASKLFPTLSTQLKRKKDHGRAEALLIAAYGQGIKVDADLLSLPTE</sequence>
<dbReference type="PANTHER" id="PTHR36015:SF6">
    <property type="entry name" value="HOLLIDAY JUNCTION RESOLVASE MOC1, CHLOROPLASTIC-RELATED"/>
    <property type="match status" value="1"/>
</dbReference>
<evidence type="ECO:0008006" key="4">
    <source>
        <dbReference type="Google" id="ProtNLM"/>
    </source>
</evidence>
<keyword evidence="3" id="KW-1185">Reference proteome</keyword>
<dbReference type="Proteomes" id="UP001346149">
    <property type="component" value="Unassembled WGS sequence"/>
</dbReference>
<gene>
    <name evidence="2" type="ORF">SAY86_027735</name>
</gene>
<accession>A0AAN7KTM8</accession>
<organism evidence="2 3">
    <name type="scientific">Trapa natans</name>
    <name type="common">Water chestnut</name>
    <dbReference type="NCBI Taxonomy" id="22666"/>
    <lineage>
        <taxon>Eukaryota</taxon>
        <taxon>Viridiplantae</taxon>
        <taxon>Streptophyta</taxon>
        <taxon>Embryophyta</taxon>
        <taxon>Tracheophyta</taxon>
        <taxon>Spermatophyta</taxon>
        <taxon>Magnoliopsida</taxon>
        <taxon>eudicotyledons</taxon>
        <taxon>Gunneridae</taxon>
        <taxon>Pentapetalae</taxon>
        <taxon>rosids</taxon>
        <taxon>malvids</taxon>
        <taxon>Myrtales</taxon>
        <taxon>Lythraceae</taxon>
        <taxon>Trapa</taxon>
    </lineage>
</organism>
<feature type="transmembrane region" description="Helical" evidence="1">
    <location>
        <begin position="191"/>
        <end position="213"/>
    </location>
</feature>
<protein>
    <recommendedName>
        <fullName evidence="4">Holliday junction resolvase</fullName>
    </recommendedName>
</protein>
<keyword evidence="1" id="KW-0812">Transmembrane</keyword>
<dbReference type="AlphaFoldDB" id="A0AAN7KTM8"/>
<name>A0AAN7KTM8_TRANT</name>
<evidence type="ECO:0000313" key="2">
    <source>
        <dbReference type="EMBL" id="KAK4769585.1"/>
    </source>
</evidence>
<keyword evidence="1" id="KW-0472">Membrane</keyword>
<comment type="caution">
    <text evidence="2">The sequence shown here is derived from an EMBL/GenBank/DDBJ whole genome shotgun (WGS) entry which is preliminary data.</text>
</comment>
<proteinExistence type="predicted"/>
<evidence type="ECO:0000256" key="1">
    <source>
        <dbReference type="SAM" id="Phobius"/>
    </source>
</evidence>